<organism evidence="1 2">
    <name type="scientific">Tahibacter harae</name>
    <dbReference type="NCBI Taxonomy" id="2963937"/>
    <lineage>
        <taxon>Bacteria</taxon>
        <taxon>Pseudomonadati</taxon>
        <taxon>Pseudomonadota</taxon>
        <taxon>Gammaproteobacteria</taxon>
        <taxon>Lysobacterales</taxon>
        <taxon>Rhodanobacteraceae</taxon>
        <taxon>Tahibacter</taxon>
    </lineage>
</organism>
<dbReference type="RefSeq" id="WP_255916791.1">
    <property type="nucleotide sequence ID" value="NZ_JANFQO010000037.1"/>
</dbReference>
<proteinExistence type="predicted"/>
<dbReference type="EMBL" id="JANFQO010000037">
    <property type="protein sequence ID" value="MCQ4167606.1"/>
    <property type="molecule type" value="Genomic_DNA"/>
</dbReference>
<accession>A0ABT1QZ86</accession>
<name>A0ABT1QZ86_9GAMM</name>
<dbReference type="Proteomes" id="UP001165498">
    <property type="component" value="Unassembled WGS sequence"/>
</dbReference>
<comment type="caution">
    <text evidence="1">The sequence shown here is derived from an EMBL/GenBank/DDBJ whole genome shotgun (WGS) entry which is preliminary data.</text>
</comment>
<gene>
    <name evidence="1" type="ORF">NM961_23095</name>
</gene>
<keyword evidence="2" id="KW-1185">Reference proteome</keyword>
<evidence type="ECO:0000313" key="1">
    <source>
        <dbReference type="EMBL" id="MCQ4167606.1"/>
    </source>
</evidence>
<protein>
    <submittedName>
        <fullName evidence="1">Uncharacterized protein</fullName>
    </submittedName>
</protein>
<sequence>MALDNRVEAYVSHVTRDKKKKTVVVVVPGNGTLHVGDVFLSCYKIPMTMEDIANERPRPPPTDCVDVKLTIVAIDFWGNGVKELPPGITGALYLKGDGMEYVDSKCRLRT</sequence>
<reference evidence="1" key="1">
    <citation type="submission" date="2022-07" db="EMBL/GenBank/DDBJ databases">
        <title>Tahibacter sp., a new gammaproteobacterium isolated from the silt sample collected at pig farm.</title>
        <authorList>
            <person name="Chen H."/>
        </authorList>
    </citation>
    <scope>NUCLEOTIDE SEQUENCE</scope>
    <source>
        <strain evidence="1">P2K</strain>
    </source>
</reference>
<evidence type="ECO:0000313" key="2">
    <source>
        <dbReference type="Proteomes" id="UP001165498"/>
    </source>
</evidence>